<reference evidence="4 5" key="1">
    <citation type="submission" date="2018-08" db="EMBL/GenBank/DDBJ databases">
        <title>Thalassotalea euphylliae genome.</title>
        <authorList>
            <person name="Summers S."/>
            <person name="Rice S.A."/>
            <person name="Freckelton M.L."/>
            <person name="Nedved B.T."/>
            <person name="Hadfield M.G."/>
        </authorList>
    </citation>
    <scope>NUCLEOTIDE SEQUENCE [LARGE SCALE GENOMIC DNA]</scope>
    <source>
        <strain evidence="4 5">H1</strain>
    </source>
</reference>
<dbReference type="SMART" id="SM00448">
    <property type="entry name" value="REC"/>
    <property type="match status" value="1"/>
</dbReference>
<feature type="modified residue" description="4-aspartylphosphate" evidence="1">
    <location>
        <position position="52"/>
    </location>
</feature>
<keyword evidence="2" id="KW-0175">Coiled coil</keyword>
<evidence type="ECO:0000313" key="4">
    <source>
        <dbReference type="EMBL" id="REL28004.1"/>
    </source>
</evidence>
<dbReference type="EMBL" id="QUOU01000001">
    <property type="protein sequence ID" value="REL28004.1"/>
    <property type="molecule type" value="Genomic_DNA"/>
</dbReference>
<dbReference type="InterPro" id="IPR052020">
    <property type="entry name" value="Cyclic_di-GMP/3'3'-cGAMP_PDE"/>
</dbReference>
<proteinExistence type="predicted"/>
<dbReference type="SUPFAM" id="SSF52172">
    <property type="entry name" value="CheY-like"/>
    <property type="match status" value="1"/>
</dbReference>
<gene>
    <name evidence="4" type="ORF">DXX93_16500</name>
</gene>
<dbReference type="CDD" id="cd17569">
    <property type="entry name" value="REC_HupR-like"/>
    <property type="match status" value="1"/>
</dbReference>
<dbReference type="InterPro" id="IPR001789">
    <property type="entry name" value="Sig_transdc_resp-reg_receiver"/>
</dbReference>
<dbReference type="Gene3D" id="3.40.50.2300">
    <property type="match status" value="1"/>
</dbReference>
<feature type="coiled-coil region" evidence="2">
    <location>
        <begin position="107"/>
        <end position="138"/>
    </location>
</feature>
<organism evidence="4 5">
    <name type="scientific">Thalassotalea euphylliae</name>
    <dbReference type="NCBI Taxonomy" id="1655234"/>
    <lineage>
        <taxon>Bacteria</taxon>
        <taxon>Pseudomonadati</taxon>
        <taxon>Pseudomonadota</taxon>
        <taxon>Gammaproteobacteria</taxon>
        <taxon>Alteromonadales</taxon>
        <taxon>Colwelliaceae</taxon>
        <taxon>Thalassotalea</taxon>
    </lineage>
</organism>
<name>A0A3E0TU90_9GAMM</name>
<dbReference type="OrthoDB" id="9802066at2"/>
<evidence type="ECO:0000259" key="3">
    <source>
        <dbReference type="PROSITE" id="PS50110"/>
    </source>
</evidence>
<dbReference type="Pfam" id="PF00072">
    <property type="entry name" value="Response_reg"/>
    <property type="match status" value="1"/>
</dbReference>
<evidence type="ECO:0000256" key="2">
    <source>
        <dbReference type="SAM" id="Coils"/>
    </source>
</evidence>
<dbReference type="Gene3D" id="1.10.3210.10">
    <property type="entry name" value="Hypothetical protein af1432"/>
    <property type="match status" value="1"/>
</dbReference>
<keyword evidence="1" id="KW-0597">Phosphoprotein</keyword>
<dbReference type="PANTHER" id="PTHR45228">
    <property type="entry name" value="CYCLIC DI-GMP PHOSPHODIESTERASE TM_0186-RELATED"/>
    <property type="match status" value="1"/>
</dbReference>
<dbReference type="Proteomes" id="UP000256478">
    <property type="component" value="Unassembled WGS sequence"/>
</dbReference>
<protein>
    <submittedName>
        <fullName evidence="4">Response regulator</fullName>
    </submittedName>
</protein>
<sequence length="448" mass="50424">MKPSILIVDDEQEIVKALTRLLVKHYRVHGFTDPQKALAFFKESPTHVVLSDMKMPELNGVELMAKIYDISPKSRRVILTGYADAEMAQAAINHGHVQAYLGKPWSNDDLVTTLERLINELKQENKRALAVKKLKRKNQYLKDKSEANELLNTMMLSTNEQSQQQTERLVSSHNDLINLSANLVASHTQDNLGHANRIARQAKVLAERMALPLEFTTTIYLAGLFYRIALTEQDANLSGLPLLALKPQQLHIWQRLPQLSSDILFDTPMLVASAKIISNAYFVWGSEHCQLDDIELFQQDNTALAAAAKILSLVVFLDLYICGQIDGELHHPVAAFKSLTPLMRQYFSHKLIQEAEKMLCQSLAEHHYELPRTIGQLRQGQVLAQDVFDRLDQCLLTQNSVLTQANLEALSQLQEECEAPILVFIYSTAPNDQTVPKANQKAGIEATV</sequence>
<dbReference type="InterPro" id="IPR011006">
    <property type="entry name" value="CheY-like_superfamily"/>
</dbReference>
<dbReference type="RefSeq" id="WP_116009065.1">
    <property type="nucleotide sequence ID" value="NZ_QUOU01000001.1"/>
</dbReference>
<comment type="caution">
    <text evidence="4">The sequence shown here is derived from an EMBL/GenBank/DDBJ whole genome shotgun (WGS) entry which is preliminary data.</text>
</comment>
<dbReference type="PROSITE" id="PS50110">
    <property type="entry name" value="RESPONSE_REGULATORY"/>
    <property type="match status" value="1"/>
</dbReference>
<dbReference type="AlphaFoldDB" id="A0A3E0TU90"/>
<evidence type="ECO:0000313" key="5">
    <source>
        <dbReference type="Proteomes" id="UP000256478"/>
    </source>
</evidence>
<evidence type="ECO:0000256" key="1">
    <source>
        <dbReference type="PROSITE-ProRule" id="PRU00169"/>
    </source>
</evidence>
<feature type="domain" description="Response regulatory" evidence="3">
    <location>
        <begin position="4"/>
        <end position="118"/>
    </location>
</feature>
<dbReference type="PANTHER" id="PTHR45228:SF8">
    <property type="entry name" value="TWO-COMPONENT RESPONSE REGULATOR-RELATED"/>
    <property type="match status" value="1"/>
</dbReference>
<dbReference type="GO" id="GO:0000160">
    <property type="term" value="P:phosphorelay signal transduction system"/>
    <property type="evidence" value="ECO:0007669"/>
    <property type="project" value="InterPro"/>
</dbReference>
<accession>A0A3E0TU90</accession>